<keyword evidence="3" id="KW-0347">Helicase</keyword>
<evidence type="ECO:0000313" key="10">
    <source>
        <dbReference type="Proteomes" id="UP000265618"/>
    </source>
</evidence>
<dbReference type="GO" id="GO:0005524">
    <property type="term" value="F:ATP binding"/>
    <property type="evidence" value="ECO:0007669"/>
    <property type="project" value="UniProtKB-KW"/>
</dbReference>
<dbReference type="GO" id="GO:0004386">
    <property type="term" value="F:helicase activity"/>
    <property type="evidence" value="ECO:0007669"/>
    <property type="project" value="UniProtKB-KW"/>
</dbReference>
<sequence>MHKVQKTLSLSDTQFVSTLFGKEWQLALKAPPLPPKPTIHAVSKNHPLYTNTLQCLPDDMKSRVFAVRTGTVPSRKGLYLKAKQNLGVGERVPIYHGTAEPWRATQIALNGFDLNLKLNGRALGDGVYTTSDPNTANGYARGSGSIVVMRGLLSTDITPASSDVIFVYTKPEQLLCEAIVDFSADTSGREAAADAAADEEEAEARELAALKRDMKQREASHRVTMTRDWRQMLQGYLDRLQGWQRQIPKGNKGAAEREMLAHKVELEQKQFESRLPIYLHKGEVVQQLRARDVLFVSAPTGTGKSTQLPQYIVDEVFPNDTRRVAVLQPKRVNCTSLAARVASERGGVVGEEVGYSMGGGAVCTSEQTRIEFITHGLFACMSLNGDLRAKYCAVVLDEAHERTIEVDMSLALIRRALRGEGPRKDTSKELSFKVVVCSATLSEDTVDTLKEYVDPDCTRSAVVELPSHSFPVHVMYRDQALLQQDDSTTTQGNVMTSAAVDTALQLFKQTDRGNILVFLPGHHHLSLAFDCFHRYLEGEAGHSINTLEHSLRFNTEKKETVGVFKFHGRLSATQRNIVLNYADHGYDRIIVFATIVAETGITIPDCRYVVDSGLERTVRWNAELGCNEMRTALASRSSLEQRKGRAGRTASGVCVRLYSKEMFEEAQQAHPPGVTEKNVQTVLLRLLHEQEKGNDIRMPEEIPQSAREEATGVLQELGAVSETGEVTREGKFMLDLGVDFRLASFLLACDNLGCLTSGSIIVAMATTTGTLTMLPLKPDSRNKSPLKPPLEEYFDCSGDHVTLLNIFKGYKAAKSKTSWCIDHDVPHDTMKTVQANLDSILERLSSRGCSLKDDPEKTAEHGGTHSCILRSLCVGFFDHIGVLKIPFQPESGVTRLLPAAQVGSKCEALNQFVQDVGPRCAQASAVPEADEVLVLVDRRSALHNAQEAADRDDADPGDGSMVVFHSQMMVDSARYPKVQLVSYISSEDLSDISPGMRKEIERSKRKFSCVVRKVPLSKKQWDVIRSHMSVFMSQLRRMHPNAGISVDTSDHPRRTLVVSAPESSIDHIMDKVERKLETAETEDVLVELPEGMLCKHISSKMKKLKADLEALLQESDCLGPFNVCLDFNANAIKITAGGDAKCQLALLIGRVHSFLATHSNSHVTLSMTAEGSEGRAIVTNPRYRQLATSATPQIVRGGRNNMMLLLSHHLIWQCKCTVYGGMVRDWVIRNEAANDIDCLLPNMSMMVSVKGTIERFASRLGLHKVEERQQPNSYMIRFGGTSGKDIRVELVDPLLPTAAPHCDCSAGNVCVNAKGVMAKKAHAGGNTVTLAECITHIKKKQFVCFLDWNAPQNAGSLLGRVKDKYLDRGWSLLNQLPTAQMRQLQSQAEYSNWHRRGQLQFDPKYTGLDWSKI</sequence>
<dbReference type="InterPro" id="IPR014001">
    <property type="entry name" value="Helicase_ATP-bd"/>
</dbReference>
<dbReference type="PANTHER" id="PTHR18934">
    <property type="entry name" value="ATP-DEPENDENT RNA HELICASE"/>
    <property type="match status" value="1"/>
</dbReference>
<dbReference type="Gene3D" id="3.40.50.300">
    <property type="entry name" value="P-loop containing nucleotide triphosphate hydrolases"/>
    <property type="match status" value="2"/>
</dbReference>
<evidence type="ECO:0000256" key="1">
    <source>
        <dbReference type="ARBA" id="ARBA00022741"/>
    </source>
</evidence>
<dbReference type="Gene3D" id="3.90.228.10">
    <property type="match status" value="1"/>
</dbReference>
<evidence type="ECO:0000313" key="8">
    <source>
        <dbReference type="EMBL" id="GIQ82421.1"/>
    </source>
</evidence>
<dbReference type="Pfam" id="PF00271">
    <property type="entry name" value="Helicase_C"/>
    <property type="match status" value="1"/>
</dbReference>
<feature type="domain" description="Helicase C-terminal" evidence="7">
    <location>
        <begin position="502"/>
        <end position="710"/>
    </location>
</feature>
<evidence type="ECO:0000259" key="6">
    <source>
        <dbReference type="PROSITE" id="PS51192"/>
    </source>
</evidence>
<evidence type="ECO:0000256" key="3">
    <source>
        <dbReference type="ARBA" id="ARBA00022806"/>
    </source>
</evidence>
<keyword evidence="10" id="KW-1185">Reference proteome</keyword>
<comment type="caution">
    <text evidence="8">The sequence shown here is derived from an EMBL/GenBank/DDBJ whole genome shotgun (WGS) entry which is preliminary data.</text>
</comment>
<comment type="similarity">
    <text evidence="5">Belongs to the DEAD box helicase family. DEAH subfamily. PRP16 sub-subfamily.</text>
</comment>
<gene>
    <name evidence="8" type="ORF">KIPB_003556</name>
    <name evidence="9" type="ORF">KIPB_005499</name>
</gene>
<feature type="domain" description="Helicase ATP-binding" evidence="6">
    <location>
        <begin position="285"/>
        <end position="459"/>
    </location>
</feature>
<dbReference type="InterPro" id="IPR007502">
    <property type="entry name" value="Helicase-assoc_dom"/>
</dbReference>
<dbReference type="InterPro" id="IPR001650">
    <property type="entry name" value="Helicase_C-like"/>
</dbReference>
<dbReference type="CDD" id="cd17917">
    <property type="entry name" value="DEXHc_RHA-like"/>
    <property type="match status" value="1"/>
</dbReference>
<dbReference type="Gene3D" id="1.20.120.1080">
    <property type="match status" value="1"/>
</dbReference>
<dbReference type="InterPro" id="IPR011545">
    <property type="entry name" value="DEAD/DEAH_box_helicase_dom"/>
</dbReference>
<dbReference type="Proteomes" id="UP000265618">
    <property type="component" value="Unassembled WGS sequence"/>
</dbReference>
<keyword evidence="4" id="KW-0067">ATP-binding</keyword>
<keyword evidence="1" id="KW-0547">Nucleotide-binding</keyword>
<evidence type="ECO:0000259" key="7">
    <source>
        <dbReference type="PROSITE" id="PS51194"/>
    </source>
</evidence>
<reference evidence="8 10" key="2">
    <citation type="journal article" date="2018" name="PLoS ONE">
        <title>The draft genome of Kipferlia bialata reveals reductive genome evolution in fornicate parasites.</title>
        <authorList>
            <person name="Tanifuji G."/>
            <person name="Takabayashi S."/>
            <person name="Kume K."/>
            <person name="Takagi M."/>
            <person name="Nakayama T."/>
            <person name="Kamikawa R."/>
            <person name="Inagaki Y."/>
            <person name="Hashimoto T."/>
        </authorList>
    </citation>
    <scope>NUCLEOTIDE SEQUENCE [LARGE SCALE GENOMIC DNA]</scope>
    <source>
        <strain evidence="8">NY0173</strain>
    </source>
</reference>
<dbReference type="EMBL" id="BDIP01001293">
    <property type="protein sequence ID" value="GIQ84068.1"/>
    <property type="molecule type" value="Genomic_DNA"/>
</dbReference>
<evidence type="ECO:0000256" key="4">
    <source>
        <dbReference type="ARBA" id="ARBA00022840"/>
    </source>
</evidence>
<protein>
    <submittedName>
        <fullName evidence="8">Uncharacterized protein</fullName>
    </submittedName>
</protein>
<dbReference type="Pfam" id="PF00270">
    <property type="entry name" value="DEAD"/>
    <property type="match status" value="1"/>
</dbReference>
<dbReference type="InterPro" id="IPR027417">
    <property type="entry name" value="P-loop_NTPase"/>
</dbReference>
<dbReference type="GO" id="GO:0003723">
    <property type="term" value="F:RNA binding"/>
    <property type="evidence" value="ECO:0007669"/>
    <property type="project" value="TreeGrafter"/>
</dbReference>
<dbReference type="PANTHER" id="PTHR18934:SF91">
    <property type="entry name" value="PRE-MRNA-SPLICING FACTOR ATP-DEPENDENT RNA HELICASE PRP16"/>
    <property type="match status" value="1"/>
</dbReference>
<dbReference type="SMART" id="SM00847">
    <property type="entry name" value="HA2"/>
    <property type="match status" value="1"/>
</dbReference>
<proteinExistence type="inferred from homology"/>
<evidence type="ECO:0000256" key="5">
    <source>
        <dbReference type="ARBA" id="ARBA00038040"/>
    </source>
</evidence>
<evidence type="ECO:0000256" key="2">
    <source>
        <dbReference type="ARBA" id="ARBA00022801"/>
    </source>
</evidence>
<accession>A0A9K3GHJ1</accession>
<dbReference type="CDD" id="cd18791">
    <property type="entry name" value="SF2_C_RHA"/>
    <property type="match status" value="1"/>
</dbReference>
<dbReference type="OrthoDB" id="6133115at2759"/>
<dbReference type="EMBL" id="BDIP01000689">
    <property type="protein sequence ID" value="GIQ82421.1"/>
    <property type="molecule type" value="Genomic_DNA"/>
</dbReference>
<dbReference type="SUPFAM" id="SSF56399">
    <property type="entry name" value="ADP-ribosylation"/>
    <property type="match status" value="1"/>
</dbReference>
<dbReference type="SMART" id="SM00490">
    <property type="entry name" value="HELICc"/>
    <property type="match status" value="1"/>
</dbReference>
<dbReference type="SMART" id="SM00487">
    <property type="entry name" value="DEXDc"/>
    <property type="match status" value="1"/>
</dbReference>
<evidence type="ECO:0000313" key="9">
    <source>
        <dbReference type="EMBL" id="GIQ84068.1"/>
    </source>
</evidence>
<reference evidence="8" key="1">
    <citation type="submission" date="2016-10" db="EMBL/GenBank/DDBJ databases">
        <authorList>
            <person name="Tanifuji G."/>
            <person name="Kume K."/>
            <person name="Nakayama T."/>
            <person name="Takabayashi S."/>
            <person name="Hashimoto T."/>
        </authorList>
    </citation>
    <scope>NUCLEOTIDE SEQUENCE</scope>
    <source>
        <strain evidence="8">NY0173</strain>
    </source>
</reference>
<dbReference type="PROSITE" id="PS51194">
    <property type="entry name" value="HELICASE_CTER"/>
    <property type="match status" value="1"/>
</dbReference>
<name>A0A9K3GHJ1_9EUKA</name>
<organism evidence="8 10">
    <name type="scientific">Kipferlia bialata</name>
    <dbReference type="NCBI Taxonomy" id="797122"/>
    <lineage>
        <taxon>Eukaryota</taxon>
        <taxon>Metamonada</taxon>
        <taxon>Carpediemonas-like organisms</taxon>
        <taxon>Kipferlia</taxon>
    </lineage>
</organism>
<keyword evidence="2" id="KW-0378">Hydrolase</keyword>
<dbReference type="PROSITE" id="PS51192">
    <property type="entry name" value="HELICASE_ATP_BIND_1"/>
    <property type="match status" value="1"/>
</dbReference>
<dbReference type="SUPFAM" id="SSF52540">
    <property type="entry name" value="P-loop containing nucleoside triphosphate hydrolases"/>
    <property type="match status" value="1"/>
</dbReference>
<dbReference type="GO" id="GO:0016787">
    <property type="term" value="F:hydrolase activity"/>
    <property type="evidence" value="ECO:0007669"/>
    <property type="project" value="UniProtKB-KW"/>
</dbReference>